<dbReference type="CDD" id="cd07182">
    <property type="entry name" value="RNase_HII_bacteria_HII_like"/>
    <property type="match status" value="1"/>
</dbReference>
<dbReference type="GO" id="GO:0043137">
    <property type="term" value="P:DNA replication, removal of RNA primer"/>
    <property type="evidence" value="ECO:0007669"/>
    <property type="project" value="TreeGrafter"/>
</dbReference>
<gene>
    <name evidence="15" type="ORF">FZC37_01035</name>
</gene>
<keyword evidence="11" id="KW-0464">Manganese</keyword>
<evidence type="ECO:0000256" key="8">
    <source>
        <dbReference type="ARBA" id="ARBA00022723"/>
    </source>
</evidence>
<dbReference type="PROSITE" id="PS51975">
    <property type="entry name" value="RNASE_H_2"/>
    <property type="match status" value="1"/>
</dbReference>
<dbReference type="KEGG" id="snay:FZC37_01035"/>
<dbReference type="EMBL" id="CP043312">
    <property type="protein sequence ID" value="QEK39523.1"/>
    <property type="molecule type" value="Genomic_DNA"/>
</dbReference>
<dbReference type="GO" id="GO:0003723">
    <property type="term" value="F:RNA binding"/>
    <property type="evidence" value="ECO:0007669"/>
    <property type="project" value="UniProtKB-UniRule"/>
</dbReference>
<evidence type="ECO:0000256" key="3">
    <source>
        <dbReference type="ARBA" id="ARBA00004065"/>
    </source>
</evidence>
<evidence type="ECO:0000256" key="13">
    <source>
        <dbReference type="RuleBase" id="RU003515"/>
    </source>
</evidence>
<organism evidence="15 16">
    <name type="scientific">Candidatus Sneabacter namystus</name>
    <dbReference type="NCBI Taxonomy" id="2601646"/>
    <lineage>
        <taxon>Bacteria</taxon>
        <taxon>Pseudomonadati</taxon>
        <taxon>Pseudomonadota</taxon>
        <taxon>Alphaproteobacteria</taxon>
        <taxon>Rickettsiales</taxon>
        <taxon>Rickettsiaceae</taxon>
        <taxon>Rickettsieae</taxon>
        <taxon>Candidatus Sneabacter</taxon>
    </lineage>
</organism>
<evidence type="ECO:0000256" key="5">
    <source>
        <dbReference type="ARBA" id="ARBA00007383"/>
    </source>
</evidence>
<keyword evidence="16" id="KW-1185">Reference proteome</keyword>
<keyword evidence="8 12" id="KW-0479">Metal-binding</keyword>
<dbReference type="InterPro" id="IPR012337">
    <property type="entry name" value="RNaseH-like_sf"/>
</dbReference>
<evidence type="ECO:0000256" key="2">
    <source>
        <dbReference type="ARBA" id="ARBA00001946"/>
    </source>
</evidence>
<evidence type="ECO:0000256" key="1">
    <source>
        <dbReference type="ARBA" id="ARBA00000077"/>
    </source>
</evidence>
<name>A0A5C0UJ35_9RICK</name>
<dbReference type="GO" id="GO:0004523">
    <property type="term" value="F:RNA-DNA hybrid ribonuclease activity"/>
    <property type="evidence" value="ECO:0007669"/>
    <property type="project" value="UniProtKB-UniRule"/>
</dbReference>
<dbReference type="GO" id="GO:0032299">
    <property type="term" value="C:ribonuclease H2 complex"/>
    <property type="evidence" value="ECO:0007669"/>
    <property type="project" value="TreeGrafter"/>
</dbReference>
<dbReference type="OrthoDB" id="9803420at2"/>
<keyword evidence="7 12" id="KW-0540">Nuclease</keyword>
<comment type="function">
    <text evidence="3 13">Endonuclease that specifically degrades the RNA of RNA-DNA hybrids.</text>
</comment>
<comment type="cofactor">
    <cofactor evidence="12">
        <name>Mn(2+)</name>
        <dbReference type="ChEBI" id="CHEBI:29035"/>
    </cofactor>
    <cofactor evidence="12">
        <name>Mg(2+)</name>
        <dbReference type="ChEBI" id="CHEBI:18420"/>
    </cofactor>
    <text evidence="12">Manganese or magnesium. Binds 1 divalent metal ion per monomer in the absence of substrate. May bind a second metal ion after substrate binding.</text>
</comment>
<comment type="subcellular location">
    <subcellularLocation>
        <location evidence="4">Cytoplasm</location>
    </subcellularLocation>
</comment>
<evidence type="ECO:0000259" key="14">
    <source>
        <dbReference type="PROSITE" id="PS51975"/>
    </source>
</evidence>
<keyword evidence="10 12" id="KW-0378">Hydrolase</keyword>
<protein>
    <recommendedName>
        <fullName evidence="13">Ribonuclease</fullName>
        <ecNumber evidence="13">3.1.26.4</ecNumber>
    </recommendedName>
</protein>
<dbReference type="GO" id="GO:0005737">
    <property type="term" value="C:cytoplasm"/>
    <property type="evidence" value="ECO:0007669"/>
    <property type="project" value="UniProtKB-SubCell"/>
</dbReference>
<comment type="similarity">
    <text evidence="5 13">Belongs to the RNase HII family.</text>
</comment>
<keyword evidence="9 12" id="KW-0255">Endonuclease</keyword>
<dbReference type="NCBIfam" id="NF000595">
    <property type="entry name" value="PRK00015.1-3"/>
    <property type="match status" value="1"/>
</dbReference>
<evidence type="ECO:0000256" key="12">
    <source>
        <dbReference type="PROSITE-ProRule" id="PRU01319"/>
    </source>
</evidence>
<comment type="cofactor">
    <cofactor evidence="2">
        <name>Mg(2+)</name>
        <dbReference type="ChEBI" id="CHEBI:18420"/>
    </cofactor>
</comment>
<dbReference type="PANTHER" id="PTHR10954">
    <property type="entry name" value="RIBONUCLEASE H2 SUBUNIT A"/>
    <property type="match status" value="1"/>
</dbReference>
<dbReference type="EC" id="3.1.26.4" evidence="13"/>
<evidence type="ECO:0000313" key="16">
    <source>
        <dbReference type="Proteomes" id="UP000323844"/>
    </source>
</evidence>
<evidence type="ECO:0000256" key="9">
    <source>
        <dbReference type="ARBA" id="ARBA00022759"/>
    </source>
</evidence>
<evidence type="ECO:0000256" key="7">
    <source>
        <dbReference type="ARBA" id="ARBA00022722"/>
    </source>
</evidence>
<evidence type="ECO:0000256" key="11">
    <source>
        <dbReference type="ARBA" id="ARBA00023211"/>
    </source>
</evidence>
<accession>A0A5C0UJ35</accession>
<dbReference type="InterPro" id="IPR036397">
    <property type="entry name" value="RNaseH_sf"/>
</dbReference>
<dbReference type="InterPro" id="IPR024567">
    <property type="entry name" value="RNase_HII/HIII_dom"/>
</dbReference>
<dbReference type="AlphaFoldDB" id="A0A5C0UJ35"/>
<dbReference type="RefSeq" id="WP_148951884.1">
    <property type="nucleotide sequence ID" value="NZ_CP043312.1"/>
</dbReference>
<comment type="catalytic activity">
    <reaction evidence="1 12 13">
        <text>Endonucleolytic cleavage to 5'-phosphomonoester.</text>
        <dbReference type="EC" id="3.1.26.4"/>
    </reaction>
</comment>
<dbReference type="Gene3D" id="3.30.420.10">
    <property type="entry name" value="Ribonuclease H-like superfamily/Ribonuclease H"/>
    <property type="match status" value="1"/>
</dbReference>
<evidence type="ECO:0000256" key="10">
    <source>
        <dbReference type="ARBA" id="ARBA00022801"/>
    </source>
</evidence>
<reference evidence="15 16" key="1">
    <citation type="submission" date="2019-08" db="EMBL/GenBank/DDBJ databases">
        <title>Highly reduced genomes of protist endosymbionts show evolutionary convergence.</title>
        <authorList>
            <person name="George E."/>
            <person name="Husnik F."/>
            <person name="Tashyreva D."/>
            <person name="Prokopchuk G."/>
            <person name="Horak A."/>
            <person name="Kwong W.K."/>
            <person name="Lukes J."/>
            <person name="Keeling P.J."/>
        </authorList>
    </citation>
    <scope>NUCLEOTIDE SEQUENCE [LARGE SCALE GENOMIC DNA]</scope>
    <source>
        <strain evidence="15">1621</strain>
    </source>
</reference>
<feature type="domain" description="RNase H type-2" evidence="14">
    <location>
        <begin position="13"/>
        <end position="200"/>
    </location>
</feature>
<dbReference type="InterPro" id="IPR022898">
    <property type="entry name" value="RNase_HII"/>
</dbReference>
<dbReference type="GO" id="GO:0046872">
    <property type="term" value="F:metal ion binding"/>
    <property type="evidence" value="ECO:0007669"/>
    <property type="project" value="UniProtKB-KW"/>
</dbReference>
<dbReference type="Pfam" id="PF01351">
    <property type="entry name" value="RNase_HII"/>
    <property type="match status" value="1"/>
</dbReference>
<evidence type="ECO:0000313" key="15">
    <source>
        <dbReference type="EMBL" id="QEK39523.1"/>
    </source>
</evidence>
<dbReference type="SUPFAM" id="SSF53098">
    <property type="entry name" value="Ribonuclease H-like"/>
    <property type="match status" value="1"/>
</dbReference>
<sequence>MPNLELENSVLGDYIAGVDEVGCGALAGPVVAVSFVMHKRNFKHLSAIRYVNDSKKLSLKKREQVYNLISSIGKWSVGMVSHEEIDRFNIREASKIACMRAIYSSTHMPDFCIIDGNMNFVKMENYISVVSGDSKSLLVAAASIIAKITRDRLMLFLHEEDVRYNWDENKGYGTHKHISKIKLYGPSKYHRKYFIDHLIK</sequence>
<keyword evidence="6" id="KW-0963">Cytoplasm</keyword>
<feature type="binding site" evidence="12">
    <location>
        <position position="115"/>
    </location>
    <ligand>
        <name>a divalent metal cation</name>
        <dbReference type="ChEBI" id="CHEBI:60240"/>
    </ligand>
</feature>
<dbReference type="GO" id="GO:0006298">
    <property type="term" value="P:mismatch repair"/>
    <property type="evidence" value="ECO:0007669"/>
    <property type="project" value="TreeGrafter"/>
</dbReference>
<proteinExistence type="inferred from homology"/>
<feature type="binding site" evidence="12">
    <location>
        <position position="19"/>
    </location>
    <ligand>
        <name>a divalent metal cation</name>
        <dbReference type="ChEBI" id="CHEBI:60240"/>
    </ligand>
</feature>
<dbReference type="InterPro" id="IPR001352">
    <property type="entry name" value="RNase_HII/HIII"/>
</dbReference>
<evidence type="ECO:0000256" key="6">
    <source>
        <dbReference type="ARBA" id="ARBA00022490"/>
    </source>
</evidence>
<dbReference type="Proteomes" id="UP000323844">
    <property type="component" value="Chromosome"/>
</dbReference>
<feature type="binding site" evidence="12">
    <location>
        <position position="20"/>
    </location>
    <ligand>
        <name>a divalent metal cation</name>
        <dbReference type="ChEBI" id="CHEBI:60240"/>
    </ligand>
</feature>
<dbReference type="PANTHER" id="PTHR10954:SF18">
    <property type="entry name" value="RIBONUCLEASE HII"/>
    <property type="match status" value="1"/>
</dbReference>
<evidence type="ECO:0000256" key="4">
    <source>
        <dbReference type="ARBA" id="ARBA00004496"/>
    </source>
</evidence>